<dbReference type="AlphaFoldDB" id="A0A093HV44"/>
<evidence type="ECO:0000313" key="3">
    <source>
        <dbReference type="EMBL" id="KFV85521.1"/>
    </source>
</evidence>
<dbReference type="Proteomes" id="UP000053584">
    <property type="component" value="Unassembled WGS sequence"/>
</dbReference>
<evidence type="ECO:0000256" key="2">
    <source>
        <dbReference type="SAM" id="MobiDB-lite"/>
    </source>
</evidence>
<dbReference type="PANTHER" id="PTHR35088:SF1">
    <property type="entry name" value="COILED-COIL DOMAIN-CONTAINING PROTEIN 178"/>
    <property type="match status" value="1"/>
</dbReference>
<dbReference type="PANTHER" id="PTHR35088">
    <property type="entry name" value="COILED-COIL DOMAIN-CONTAINING PROTEIN 178"/>
    <property type="match status" value="1"/>
</dbReference>
<accession>A0A093HV44</accession>
<reference evidence="3 4" key="1">
    <citation type="submission" date="2014-04" db="EMBL/GenBank/DDBJ databases">
        <title>Genome evolution of avian class.</title>
        <authorList>
            <person name="Zhang G."/>
            <person name="Li C."/>
        </authorList>
    </citation>
    <scope>NUCLEOTIDE SEQUENCE [LARGE SCALE GENOMIC DNA]</scope>
    <source>
        <strain evidence="3">BGI_N308</strain>
    </source>
</reference>
<feature type="region of interest" description="Disordered" evidence="2">
    <location>
        <begin position="1"/>
        <end position="21"/>
    </location>
</feature>
<evidence type="ECO:0000313" key="4">
    <source>
        <dbReference type="Proteomes" id="UP000053584"/>
    </source>
</evidence>
<dbReference type="EMBL" id="KL206741">
    <property type="protein sequence ID" value="KFV85521.1"/>
    <property type="molecule type" value="Genomic_DNA"/>
</dbReference>
<keyword evidence="4" id="KW-1185">Reference proteome</keyword>
<evidence type="ECO:0000256" key="1">
    <source>
        <dbReference type="SAM" id="Coils"/>
    </source>
</evidence>
<proteinExistence type="predicted"/>
<feature type="coiled-coil region" evidence="1">
    <location>
        <begin position="120"/>
        <end position="154"/>
    </location>
</feature>
<feature type="non-terminal residue" evidence="3">
    <location>
        <position position="246"/>
    </location>
</feature>
<organism evidence="3 4">
    <name type="scientific">Struthio camelus australis</name>
    <dbReference type="NCBI Taxonomy" id="441894"/>
    <lineage>
        <taxon>Eukaryota</taxon>
        <taxon>Metazoa</taxon>
        <taxon>Chordata</taxon>
        <taxon>Craniata</taxon>
        <taxon>Vertebrata</taxon>
        <taxon>Euteleostomi</taxon>
        <taxon>Archelosauria</taxon>
        <taxon>Archosauria</taxon>
        <taxon>Dinosauria</taxon>
        <taxon>Saurischia</taxon>
        <taxon>Theropoda</taxon>
        <taxon>Coelurosauria</taxon>
        <taxon>Aves</taxon>
        <taxon>Palaeognathae</taxon>
        <taxon>Struthioniformes</taxon>
        <taxon>Struthionidae</taxon>
        <taxon>Struthio</taxon>
    </lineage>
</organism>
<name>A0A093HV44_STRCA</name>
<protein>
    <submittedName>
        <fullName evidence="3">Coiled-coil domain-containing protein 178</fullName>
    </submittedName>
</protein>
<keyword evidence="1" id="KW-0175">Coiled coil</keyword>
<sequence length="246" mass="28848">MFEARSLLCSSKDTNEPSQDKNKCITTRQRSCAFVNTPLLCINKAIHHIQELEVKMEKYFQQYYRVFKEEKMPWITNKVSAESNEDIWLLLSTRLNFQDANVSCKDSKTLTLKLETAALLLEVTELIKRLDADCKEAEKALEQEKQRRKTLCMKLDCMSLWRLQQLPAAVQKEYETCTQDILELQWHFDCKTRLLQQVENQVLKIETVNKTIQEDIDFMKKHSPLLEEKMNLEGEAMKDVSLAYGK</sequence>
<dbReference type="InterPro" id="IPR038826">
    <property type="entry name" value="CCDC178"/>
</dbReference>
<gene>
    <name evidence="3" type="ORF">N308_10185</name>
</gene>